<keyword evidence="2" id="KW-1185">Reference proteome</keyword>
<dbReference type="Proteomes" id="UP000201640">
    <property type="component" value="Segment"/>
</dbReference>
<evidence type="ECO:0000313" key="2">
    <source>
        <dbReference type="Proteomes" id="UP000201640"/>
    </source>
</evidence>
<accession>L7RE22</accession>
<dbReference type="GeneID" id="14446107"/>
<dbReference type="EMBL" id="JX962719">
    <property type="protein sequence ID" value="AGC02368.1"/>
    <property type="molecule type" value="Genomic_DNA"/>
</dbReference>
<evidence type="ECO:0000313" key="1">
    <source>
        <dbReference type="EMBL" id="AGC02368.1"/>
    </source>
</evidence>
<dbReference type="OrthoDB" id="32734at10239"/>
<organism evidence="1 2">
    <name type="scientific">Acanthamoeba polyphaga moumouvirus</name>
    <dbReference type="NCBI Taxonomy" id="1269028"/>
    <lineage>
        <taxon>Viruses</taxon>
        <taxon>Varidnaviria</taxon>
        <taxon>Bamfordvirae</taxon>
        <taxon>Nucleocytoviricota</taxon>
        <taxon>Megaviricetes</taxon>
        <taxon>Imitervirales</taxon>
        <taxon>Mimiviridae</taxon>
        <taxon>Megamimivirinae</taxon>
        <taxon>Moumouvirus</taxon>
    </lineage>
</organism>
<gene>
    <name evidence="1" type="ORF">Moumou_00853</name>
</gene>
<protein>
    <submittedName>
        <fullName evidence="1">Uncharacterized protein</fullName>
    </submittedName>
</protein>
<name>L7RE22_9VIRU</name>
<sequence length="139" mass="15838">MKKILILISLLLTMQSVFGFLNHDNDTIGYKKMLCYMKNNKYETAIATLVIPSTAQIISRENNNGYREGEMVTDAAFVQKMETLDGEIFDDSLASYCSDNGSALYFETGKTTREKLIPNIHHGIRFFPNKKDAIDNYYS</sequence>
<proteinExistence type="predicted"/>
<dbReference type="RefSeq" id="YP_007354804.1">
    <property type="nucleotide sequence ID" value="NC_020104.1"/>
</dbReference>
<dbReference type="KEGG" id="vg:14446107"/>
<reference evidence="1 2" key="1">
    <citation type="journal article" date="2012" name="Genome Biol. Evol.">
        <title>Related Giant Viruses in Distant Locations and Different Habitats: Acanthamoeba polyphaga moumouvirus Represents a Third Lineage of the Mimiviridae That Is Close to the Megavirus Lineage.</title>
        <authorList>
            <person name="Yoosuf N."/>
            <person name="Yutin N."/>
            <person name="Colson P."/>
            <person name="Shabalina S.A."/>
            <person name="Pagnier I."/>
            <person name="Robert C."/>
            <person name="Azza S."/>
            <person name="Klose T."/>
            <person name="Wong J."/>
            <person name="Rossmann M.G."/>
            <person name="La Scola B."/>
            <person name="Raoult D."/>
            <person name="Koonin E.V."/>
        </authorList>
    </citation>
    <scope>NUCLEOTIDE SEQUENCE [LARGE SCALE GENOMIC DNA]</scope>
    <source>
        <strain evidence="1 2">M10A</strain>
    </source>
</reference>